<keyword evidence="1" id="KW-1185">Reference proteome</keyword>
<dbReference type="KEGG" id="vra:111240723"/>
<sequence>MDIMHVYLGSNSIKGRRVERLGENICKLTGRRYEKKLDKTVLKLLFVHKLERLRIYIQPEDLETMVCFFDFQEIRAVPRKTQKPEMDLLVVAQVAQSESEYA</sequence>
<dbReference type="AlphaFoldDB" id="A0A3Q0ENM9"/>
<dbReference type="OrthoDB" id="1939081at2759"/>
<evidence type="ECO:0000313" key="2">
    <source>
        <dbReference type="RefSeq" id="XP_022632004.1"/>
    </source>
</evidence>
<dbReference type="GeneID" id="111240723"/>
<organism evidence="1 2">
    <name type="scientific">Vigna radiata var. radiata</name>
    <name type="common">Mung bean</name>
    <name type="synonym">Phaseolus aureus</name>
    <dbReference type="NCBI Taxonomy" id="3916"/>
    <lineage>
        <taxon>Eukaryota</taxon>
        <taxon>Viridiplantae</taxon>
        <taxon>Streptophyta</taxon>
        <taxon>Embryophyta</taxon>
        <taxon>Tracheophyta</taxon>
        <taxon>Spermatophyta</taxon>
        <taxon>Magnoliopsida</taxon>
        <taxon>eudicotyledons</taxon>
        <taxon>Gunneridae</taxon>
        <taxon>Pentapetalae</taxon>
        <taxon>rosids</taxon>
        <taxon>fabids</taxon>
        <taxon>Fabales</taxon>
        <taxon>Fabaceae</taxon>
        <taxon>Papilionoideae</taxon>
        <taxon>50 kb inversion clade</taxon>
        <taxon>NPAAA clade</taxon>
        <taxon>indigoferoid/millettioid clade</taxon>
        <taxon>Phaseoleae</taxon>
        <taxon>Vigna</taxon>
    </lineage>
</organism>
<evidence type="ECO:0000313" key="1">
    <source>
        <dbReference type="Proteomes" id="UP000087766"/>
    </source>
</evidence>
<protein>
    <submittedName>
        <fullName evidence="2">Uncharacterized protein LOC111240723</fullName>
    </submittedName>
</protein>
<dbReference type="RefSeq" id="XP_022632004.1">
    <property type="nucleotide sequence ID" value="XM_022776283.1"/>
</dbReference>
<gene>
    <name evidence="2" type="primary">LOC111240723</name>
</gene>
<proteinExistence type="predicted"/>
<reference evidence="2" key="1">
    <citation type="submission" date="2025-08" db="UniProtKB">
        <authorList>
            <consortium name="RefSeq"/>
        </authorList>
    </citation>
    <scope>IDENTIFICATION</scope>
    <source>
        <tissue evidence="2">Leaf</tissue>
    </source>
</reference>
<dbReference type="Proteomes" id="UP000087766">
    <property type="component" value="Unplaced"/>
</dbReference>
<name>A0A3Q0ENM9_VIGRR</name>
<accession>A0A3Q0ENM9</accession>